<name>A0A0F8XK33_9ZZZZ</name>
<evidence type="ECO:0000313" key="2">
    <source>
        <dbReference type="EMBL" id="KKM18595.1"/>
    </source>
</evidence>
<dbReference type="EMBL" id="LAZR01058625">
    <property type="protein sequence ID" value="KKK69487.1"/>
    <property type="molecule type" value="Genomic_DNA"/>
</dbReference>
<reference evidence="1" key="1">
    <citation type="journal article" date="2015" name="Nature">
        <title>Complex archaea that bridge the gap between prokaryotes and eukaryotes.</title>
        <authorList>
            <person name="Spang A."/>
            <person name="Saw J.H."/>
            <person name="Jorgensen S.L."/>
            <person name="Zaremba-Niedzwiedzka K."/>
            <person name="Martijn J."/>
            <person name="Lind A.E."/>
            <person name="van Eijk R."/>
            <person name="Schleper C."/>
            <person name="Guy L."/>
            <person name="Ettema T.J."/>
        </authorList>
    </citation>
    <scope>NUCLEOTIDE SEQUENCE</scope>
</reference>
<sequence length="24" mass="2880">MAVDDWEPTTRLRWVKVEHPHGGY</sequence>
<dbReference type="EMBL" id="LAZR01014187">
    <property type="protein sequence ID" value="KKM18595.1"/>
    <property type="molecule type" value="Genomic_DNA"/>
</dbReference>
<organism evidence="1">
    <name type="scientific">marine sediment metagenome</name>
    <dbReference type="NCBI Taxonomy" id="412755"/>
    <lineage>
        <taxon>unclassified sequences</taxon>
        <taxon>metagenomes</taxon>
        <taxon>ecological metagenomes</taxon>
    </lineage>
</organism>
<proteinExistence type="predicted"/>
<dbReference type="AlphaFoldDB" id="A0A0F8XK33"/>
<evidence type="ECO:0000313" key="1">
    <source>
        <dbReference type="EMBL" id="KKK69487.1"/>
    </source>
</evidence>
<comment type="caution">
    <text evidence="1">The sequence shown here is derived from an EMBL/GenBank/DDBJ whole genome shotgun (WGS) entry which is preliminary data.</text>
</comment>
<feature type="non-terminal residue" evidence="1">
    <location>
        <position position="24"/>
    </location>
</feature>
<gene>
    <name evidence="2" type="ORF">LCGC14_1664150</name>
    <name evidence="1" type="ORF">LCGC14_2933560</name>
</gene>
<protein>
    <submittedName>
        <fullName evidence="1">Uncharacterized protein</fullName>
    </submittedName>
</protein>
<accession>A0A0F8XK33</accession>